<comment type="caution">
    <text evidence="2">The sequence shown here is derived from an EMBL/GenBank/DDBJ whole genome shotgun (WGS) entry which is preliminary data.</text>
</comment>
<evidence type="ECO:0000313" key="3">
    <source>
        <dbReference type="Proteomes" id="UP001185092"/>
    </source>
</evidence>
<dbReference type="InterPro" id="IPR012312">
    <property type="entry name" value="Hemerythrin-like"/>
</dbReference>
<sequence length="327" mass="38652">MLNSFLVANCSGYTNISDKMYNNLAPNHPINIYDQEKNHLIQIIQDIENLDINTQTQEFFNLFNQFAQIKKRFSRKENQLFPYLEKHGWKAPSMGMWSFHDTLRSQIDLIYSCYERNEFTQINQSLPLLFEGVKRLFDRENSILFPNALNIISASEWIEITNGEQEIGWAYPHKITKKYNIHETIIEEKVSNKLKMNEGWLNLEQVNLMLQTLPFDITYVDENDRVLFYNRGEERVFPRSPGIIGREVKFCHPPKSVNTVLSILEEFKSGSESNADFWFNHRGKMLFIRYFAIRNHLNEYKGVLEVSQEVNHIQNLKGEQRLLTWGK</sequence>
<accession>A0AAE4BS12</accession>
<protein>
    <recommendedName>
        <fullName evidence="1">Hemerythrin-like domain-containing protein</fullName>
    </recommendedName>
</protein>
<dbReference type="InterPro" id="IPR035965">
    <property type="entry name" value="PAS-like_dom_sf"/>
</dbReference>
<gene>
    <name evidence="2" type="ORF">HNQ88_001381</name>
</gene>
<keyword evidence="3" id="KW-1185">Reference proteome</keyword>
<dbReference type="Pfam" id="PF13596">
    <property type="entry name" value="PAS_10"/>
    <property type="match status" value="1"/>
</dbReference>
<evidence type="ECO:0000313" key="2">
    <source>
        <dbReference type="EMBL" id="MDR6238405.1"/>
    </source>
</evidence>
<dbReference type="AlphaFoldDB" id="A0AAE4BS12"/>
<dbReference type="Proteomes" id="UP001185092">
    <property type="component" value="Unassembled WGS sequence"/>
</dbReference>
<feature type="domain" description="Hemerythrin-like" evidence="1">
    <location>
        <begin position="28"/>
        <end position="146"/>
    </location>
</feature>
<reference evidence="2" key="1">
    <citation type="submission" date="2023-07" db="EMBL/GenBank/DDBJ databases">
        <title>Genomic Encyclopedia of Type Strains, Phase IV (KMG-IV): sequencing the most valuable type-strain genomes for metagenomic binning, comparative biology and taxonomic classification.</title>
        <authorList>
            <person name="Goeker M."/>
        </authorList>
    </citation>
    <scope>NUCLEOTIDE SEQUENCE</scope>
    <source>
        <strain evidence="2">DSM 26174</strain>
    </source>
</reference>
<name>A0AAE4BS12_9BACT</name>
<organism evidence="2 3">
    <name type="scientific">Aureibacter tunicatorum</name>
    <dbReference type="NCBI Taxonomy" id="866807"/>
    <lineage>
        <taxon>Bacteria</taxon>
        <taxon>Pseudomonadati</taxon>
        <taxon>Bacteroidota</taxon>
        <taxon>Cytophagia</taxon>
        <taxon>Cytophagales</taxon>
        <taxon>Persicobacteraceae</taxon>
        <taxon>Aureibacter</taxon>
    </lineage>
</organism>
<dbReference type="Gene3D" id="3.30.450.20">
    <property type="entry name" value="PAS domain"/>
    <property type="match status" value="1"/>
</dbReference>
<dbReference type="PANTHER" id="PTHR39966:SF3">
    <property type="entry name" value="DUF438 DOMAIN-CONTAINING PROTEIN"/>
    <property type="match status" value="1"/>
</dbReference>
<dbReference type="Pfam" id="PF01814">
    <property type="entry name" value="Hemerythrin"/>
    <property type="match status" value="1"/>
</dbReference>
<proteinExistence type="predicted"/>
<dbReference type="PANTHER" id="PTHR39966">
    <property type="entry name" value="BLL2471 PROTEIN-RELATED"/>
    <property type="match status" value="1"/>
</dbReference>
<dbReference type="GO" id="GO:0005886">
    <property type="term" value="C:plasma membrane"/>
    <property type="evidence" value="ECO:0007669"/>
    <property type="project" value="TreeGrafter"/>
</dbReference>
<dbReference type="SUPFAM" id="SSF55785">
    <property type="entry name" value="PYP-like sensor domain (PAS domain)"/>
    <property type="match status" value="1"/>
</dbReference>
<dbReference type="EMBL" id="JAVDQD010000001">
    <property type="protein sequence ID" value="MDR6238405.1"/>
    <property type="molecule type" value="Genomic_DNA"/>
</dbReference>
<evidence type="ECO:0000259" key="1">
    <source>
        <dbReference type="Pfam" id="PF01814"/>
    </source>
</evidence>